<dbReference type="InterPro" id="IPR007197">
    <property type="entry name" value="rSAM"/>
</dbReference>
<dbReference type="Proteomes" id="UP000055014">
    <property type="component" value="Unassembled WGS sequence"/>
</dbReference>
<keyword evidence="6 12" id="KW-0808">Transferase</keyword>
<dbReference type="Gene3D" id="1.10.150.530">
    <property type="match status" value="1"/>
</dbReference>
<comment type="caution">
    <text evidence="16">The sequence shown here is derived from an EMBL/GenBank/DDBJ whole genome shotgun (WGS) entry which is preliminary data.</text>
</comment>
<name>A0A101GZI7_9BACT</name>
<dbReference type="InterPro" id="IPR040072">
    <property type="entry name" value="Methyltransferase_A"/>
</dbReference>
<evidence type="ECO:0000256" key="9">
    <source>
        <dbReference type="ARBA" id="ARBA00022723"/>
    </source>
</evidence>
<keyword evidence="3 12" id="KW-0963">Cytoplasm</keyword>
<feature type="region of interest" description="Disordered" evidence="13">
    <location>
        <begin position="315"/>
        <end position="339"/>
    </location>
</feature>
<keyword evidence="10 12" id="KW-0408">Iron</keyword>
<dbReference type="SFLD" id="SFLDG01062">
    <property type="entry name" value="methyltransferase_(Class_A)"/>
    <property type="match status" value="1"/>
</dbReference>
<reference evidence="18 19" key="2">
    <citation type="journal article" date="2015" name="MBio">
        <title>Genome-Resolved Metagenomic Analysis Reveals Roles for Candidate Phyla and Other Microbial Community Members in Biogeochemical Transformations in Oil Reservoirs.</title>
        <authorList>
            <person name="Hu P."/>
            <person name="Tom L."/>
            <person name="Singh A."/>
            <person name="Thomas B.C."/>
            <person name="Baker B.J."/>
            <person name="Piceno Y.M."/>
            <person name="Andersen G.L."/>
            <person name="Banfield J.F."/>
        </authorList>
    </citation>
    <scope>NUCLEOTIDE SEQUENCE [LARGE SCALE GENOMIC DNA]</scope>
</reference>
<dbReference type="InterPro" id="IPR013785">
    <property type="entry name" value="Aldolase_TIM"/>
</dbReference>
<feature type="active site" description="S-methylcysteine intermediate" evidence="12">
    <location>
        <position position="330"/>
    </location>
</feature>
<evidence type="ECO:0000259" key="14">
    <source>
        <dbReference type="PROSITE" id="PS51918"/>
    </source>
</evidence>
<evidence type="ECO:0000313" key="18">
    <source>
        <dbReference type="Proteomes" id="UP000054260"/>
    </source>
</evidence>
<dbReference type="SFLD" id="SFLDF00275">
    <property type="entry name" value="adenosine_C2_methyltransferase"/>
    <property type="match status" value="1"/>
</dbReference>
<evidence type="ECO:0000256" key="1">
    <source>
        <dbReference type="ARBA" id="ARBA00004496"/>
    </source>
</evidence>
<keyword evidence="8 12" id="KW-0819">tRNA processing</keyword>
<keyword evidence="5 12" id="KW-0489">Methyltransferase</keyword>
<feature type="domain" description="Radical SAM core" evidence="14">
    <location>
        <begin position="96"/>
        <end position="325"/>
    </location>
</feature>
<dbReference type="HAMAP" id="MF_01849">
    <property type="entry name" value="RNA_methyltr_RlmN"/>
    <property type="match status" value="1"/>
</dbReference>
<dbReference type="GO" id="GO:0005737">
    <property type="term" value="C:cytoplasm"/>
    <property type="evidence" value="ECO:0007669"/>
    <property type="project" value="UniProtKB-SubCell"/>
</dbReference>
<evidence type="ECO:0000256" key="10">
    <source>
        <dbReference type="ARBA" id="ARBA00023004"/>
    </source>
</evidence>
<dbReference type="NCBIfam" id="TIGR00048">
    <property type="entry name" value="rRNA_mod_RlmN"/>
    <property type="match status" value="1"/>
</dbReference>
<evidence type="ECO:0000256" key="7">
    <source>
        <dbReference type="ARBA" id="ARBA00022691"/>
    </source>
</evidence>
<feature type="binding site" evidence="12">
    <location>
        <position position="114"/>
    </location>
    <ligand>
        <name>[4Fe-4S] cluster</name>
        <dbReference type="ChEBI" id="CHEBI:49883"/>
        <note>4Fe-4S-S-AdoMet</note>
    </ligand>
</feature>
<dbReference type="GO" id="GO:0000049">
    <property type="term" value="F:tRNA binding"/>
    <property type="evidence" value="ECO:0007669"/>
    <property type="project" value="UniProtKB-UniRule"/>
</dbReference>
<dbReference type="AlphaFoldDB" id="A0A101GZI7"/>
<dbReference type="GO" id="GO:0051539">
    <property type="term" value="F:4 iron, 4 sulfur cluster binding"/>
    <property type="evidence" value="ECO:0007669"/>
    <property type="project" value="UniProtKB-UniRule"/>
</dbReference>
<evidence type="ECO:0000313" key="16">
    <source>
        <dbReference type="EMBL" id="KUK67394.1"/>
    </source>
</evidence>
<keyword evidence="4 12" id="KW-0698">rRNA processing</keyword>
<keyword evidence="11 12" id="KW-0411">Iron-sulfur</keyword>
<dbReference type="Pfam" id="PF04055">
    <property type="entry name" value="Radical_SAM"/>
    <property type="match status" value="1"/>
</dbReference>
<dbReference type="EMBL" id="LGGH01000102">
    <property type="protein sequence ID" value="KUK67394.1"/>
    <property type="molecule type" value="Genomic_DNA"/>
</dbReference>
<comment type="cofactor">
    <cofactor evidence="12">
        <name>[4Fe-4S] cluster</name>
        <dbReference type="ChEBI" id="CHEBI:49883"/>
    </cofactor>
    <text evidence="12">Binds 1 [4Fe-4S] cluster. The cluster is coordinated with 3 cysteines and an exchangeable S-adenosyl-L-methionine.</text>
</comment>
<protein>
    <recommendedName>
        <fullName evidence="12">Probable dual-specificity RNA methyltransferase RlmN</fullName>
        <ecNumber evidence="12">2.1.1.192</ecNumber>
    </recommendedName>
    <alternativeName>
        <fullName evidence="12">23S rRNA (adenine(2503)-C(2))-methyltransferase</fullName>
    </alternativeName>
    <alternativeName>
        <fullName evidence="12">23S rRNA m2A2503 methyltransferase</fullName>
    </alternativeName>
    <alternativeName>
        <fullName evidence="12">Ribosomal RNA large subunit methyltransferase N</fullName>
    </alternativeName>
    <alternativeName>
        <fullName evidence="12">tRNA (adenine(37)-C(2))-methyltransferase</fullName>
    </alternativeName>
    <alternativeName>
        <fullName evidence="12">tRNA m2A37 methyltransferase</fullName>
    </alternativeName>
</protein>
<dbReference type="GO" id="GO:0019843">
    <property type="term" value="F:rRNA binding"/>
    <property type="evidence" value="ECO:0007669"/>
    <property type="project" value="UniProtKB-UniRule"/>
</dbReference>
<dbReference type="Gene3D" id="3.20.20.70">
    <property type="entry name" value="Aldolase class I"/>
    <property type="match status" value="1"/>
</dbReference>
<dbReference type="PIRSF" id="PIRSF006004">
    <property type="entry name" value="CHP00048"/>
    <property type="match status" value="1"/>
</dbReference>
<evidence type="ECO:0000313" key="19">
    <source>
        <dbReference type="Proteomes" id="UP000055014"/>
    </source>
</evidence>
<evidence type="ECO:0000256" key="6">
    <source>
        <dbReference type="ARBA" id="ARBA00022679"/>
    </source>
</evidence>
<evidence type="ECO:0000256" key="5">
    <source>
        <dbReference type="ARBA" id="ARBA00022603"/>
    </source>
</evidence>
<dbReference type="SFLD" id="SFLDS00029">
    <property type="entry name" value="Radical_SAM"/>
    <property type="match status" value="1"/>
</dbReference>
<dbReference type="GO" id="GO:0046872">
    <property type="term" value="F:metal ion binding"/>
    <property type="evidence" value="ECO:0007669"/>
    <property type="project" value="UniProtKB-KW"/>
</dbReference>
<evidence type="ECO:0000256" key="11">
    <source>
        <dbReference type="ARBA" id="ARBA00023014"/>
    </source>
</evidence>
<dbReference type="PANTHER" id="PTHR30544:SF5">
    <property type="entry name" value="RADICAL SAM CORE DOMAIN-CONTAINING PROTEIN"/>
    <property type="match status" value="1"/>
</dbReference>
<reference evidence="15 20" key="3">
    <citation type="journal article" date="2018" name="Nat. Biotechnol.">
        <title>A standardized bacterial taxonomy based on genome phylogeny substantially revises the tree of life.</title>
        <authorList>
            <person name="Parks D.H."/>
            <person name="Chuvochina M."/>
            <person name="Waite D.W."/>
            <person name="Rinke C."/>
            <person name="Skarshewski A."/>
            <person name="Chaumeil P.A."/>
            <person name="Hugenholtz P."/>
        </authorList>
    </citation>
    <scope>NUCLEOTIDE SEQUENCE [LARGE SCALE GENOMIC DNA]</scope>
    <source>
        <strain evidence="15">UBA9905</strain>
    </source>
</reference>
<keyword evidence="12" id="KW-1015">Disulfide bond</keyword>
<feature type="active site" description="Proton acceptor" evidence="12">
    <location>
        <position position="90"/>
    </location>
</feature>
<dbReference type="CDD" id="cd01335">
    <property type="entry name" value="Radical_SAM"/>
    <property type="match status" value="1"/>
</dbReference>
<evidence type="ECO:0000313" key="15">
    <source>
        <dbReference type="EMBL" id="HCO69608.1"/>
    </source>
</evidence>
<dbReference type="PATRIC" id="fig|1236046.5.peg.796"/>
<dbReference type="Pfam" id="PF21016">
    <property type="entry name" value="RlmN_N"/>
    <property type="match status" value="1"/>
</dbReference>
<keyword evidence="2 12" id="KW-0004">4Fe-4S</keyword>
<keyword evidence="7 12" id="KW-0949">S-adenosyl-L-methionine</keyword>
<evidence type="ECO:0000256" key="13">
    <source>
        <dbReference type="SAM" id="MobiDB-lite"/>
    </source>
</evidence>
<keyword evidence="9 12" id="KW-0479">Metal-binding</keyword>
<dbReference type="GO" id="GO:0030488">
    <property type="term" value="P:tRNA methylation"/>
    <property type="evidence" value="ECO:0007669"/>
    <property type="project" value="UniProtKB-UniRule"/>
</dbReference>
<evidence type="ECO:0000256" key="12">
    <source>
        <dbReference type="HAMAP-Rule" id="MF_01849"/>
    </source>
</evidence>
<dbReference type="Proteomes" id="UP000264215">
    <property type="component" value="Unassembled WGS sequence"/>
</dbReference>
<comment type="similarity">
    <text evidence="12">Belongs to the radical SAM superfamily. RlmN family.</text>
</comment>
<feature type="binding site" evidence="12">
    <location>
        <position position="110"/>
    </location>
    <ligand>
        <name>[4Fe-4S] cluster</name>
        <dbReference type="ChEBI" id="CHEBI:49883"/>
        <note>4Fe-4S-S-AdoMet</note>
    </ligand>
</feature>
<comment type="function">
    <text evidence="12">Specifically methylates position 2 of adenine 2503 in 23S rRNA and position 2 of adenine 37 in tRNAs.</text>
</comment>
<comment type="caution">
    <text evidence="12">Lacks conserved residue(s) required for the propagation of feature annotation.</text>
</comment>
<evidence type="ECO:0000256" key="3">
    <source>
        <dbReference type="ARBA" id="ARBA00022490"/>
    </source>
</evidence>
<dbReference type="InterPro" id="IPR004383">
    <property type="entry name" value="rRNA_lsu_MTrfase_RlmN/Cfr"/>
</dbReference>
<reference evidence="16" key="1">
    <citation type="journal article" date="2015" name="MBio">
        <title>Genome-resolved metagenomic analysis reveals roles for candidate phyla and other microbial community members in biogeochemical transformations in oil reservoirs.</title>
        <authorList>
            <person name="Hu P."/>
            <person name="Tom L."/>
            <person name="Singh A."/>
            <person name="Thomas B.C."/>
            <person name="Baker B.J."/>
            <person name="Piceno Y.M."/>
            <person name="Andersen G.L."/>
            <person name="Banfield J.F."/>
        </authorList>
    </citation>
    <scope>NUCLEOTIDE SEQUENCE [LARGE SCALE GENOMIC DNA]</scope>
    <source>
        <strain evidence="16">46_47</strain>
        <strain evidence="17">46_70</strain>
    </source>
</reference>
<comment type="catalytic activity">
    <reaction evidence="12">
        <text>adenosine(37) in tRNA + 2 reduced [2Fe-2S]-[ferredoxin] + 2 S-adenosyl-L-methionine = 2-methyladenosine(37) in tRNA + 5'-deoxyadenosine + L-methionine + 2 oxidized [2Fe-2S]-[ferredoxin] + S-adenosyl-L-homocysteine</text>
        <dbReference type="Rhea" id="RHEA:43332"/>
        <dbReference type="Rhea" id="RHEA-COMP:10000"/>
        <dbReference type="Rhea" id="RHEA-COMP:10001"/>
        <dbReference type="Rhea" id="RHEA-COMP:10162"/>
        <dbReference type="Rhea" id="RHEA-COMP:10485"/>
        <dbReference type="ChEBI" id="CHEBI:17319"/>
        <dbReference type="ChEBI" id="CHEBI:33737"/>
        <dbReference type="ChEBI" id="CHEBI:33738"/>
        <dbReference type="ChEBI" id="CHEBI:57844"/>
        <dbReference type="ChEBI" id="CHEBI:57856"/>
        <dbReference type="ChEBI" id="CHEBI:59789"/>
        <dbReference type="ChEBI" id="CHEBI:74411"/>
        <dbReference type="ChEBI" id="CHEBI:74497"/>
        <dbReference type="EC" id="2.1.1.192"/>
    </reaction>
</comment>
<dbReference type="PROSITE" id="PS51918">
    <property type="entry name" value="RADICAL_SAM"/>
    <property type="match status" value="1"/>
</dbReference>
<evidence type="ECO:0000313" key="17">
    <source>
        <dbReference type="EMBL" id="KUK91282.1"/>
    </source>
</evidence>
<dbReference type="InterPro" id="IPR048641">
    <property type="entry name" value="RlmN_N"/>
</dbReference>
<dbReference type="EC" id="2.1.1.192" evidence="12"/>
<dbReference type="GO" id="GO:0002935">
    <property type="term" value="F:tRNA (adenine(37)-C2)-methyltransferase activity"/>
    <property type="evidence" value="ECO:0007669"/>
    <property type="project" value="UniProtKB-UniRule"/>
</dbReference>
<comment type="subcellular location">
    <subcellularLocation>
        <location evidence="1 12">Cytoplasm</location>
    </subcellularLocation>
</comment>
<evidence type="ECO:0000256" key="2">
    <source>
        <dbReference type="ARBA" id="ARBA00022485"/>
    </source>
</evidence>
<evidence type="ECO:0000256" key="4">
    <source>
        <dbReference type="ARBA" id="ARBA00022552"/>
    </source>
</evidence>
<sequence>MKDILSLGLDELRDLMLSIEESAFRASQIFNWVYKKRTLSFSEMMNLPKALRGELSGLLYFPPMEVVEKQVSKDGTEKFLWKLEDGNQIESVVLRHPRHVTFCISSQVGCALNCSFCATGAGGFSRNLSTGEIVSQVIHMERAIGGPVDNIVFMGMGEPFLNENSVYKAIDILHDPRGRNLGFRRFTISTAGIPEGIKKLADSGMEIRLSVSLHSAKDVLRSSLMPLNRVHSLDSLREALVYYQQKTGNRITFEYALISGMNDTAGDVAQLIKYLRGIKSFINIIPVNPVNPDFERPSDQKVADFEEGLRAAGFESAARQEKGTDIDAACGQLRQRRRG</sequence>
<feature type="binding site" evidence="12">
    <location>
        <begin position="157"/>
        <end position="158"/>
    </location>
    <ligand>
        <name>S-adenosyl-L-methionine</name>
        <dbReference type="ChEBI" id="CHEBI:59789"/>
    </ligand>
</feature>
<dbReference type="GO" id="GO:0070475">
    <property type="term" value="P:rRNA base methylation"/>
    <property type="evidence" value="ECO:0007669"/>
    <property type="project" value="UniProtKB-UniRule"/>
</dbReference>
<dbReference type="EMBL" id="LGGW01000005">
    <property type="protein sequence ID" value="KUK91282.1"/>
    <property type="molecule type" value="Genomic_DNA"/>
</dbReference>
<dbReference type="PANTHER" id="PTHR30544">
    <property type="entry name" value="23S RRNA METHYLTRANSFERASE"/>
    <property type="match status" value="1"/>
</dbReference>
<comment type="miscellaneous">
    <text evidence="12">Reaction proceeds by a ping-pong mechanism involving intermediate methylation of a conserved cysteine residue.</text>
</comment>
<dbReference type="SUPFAM" id="SSF102114">
    <property type="entry name" value="Radical SAM enzymes"/>
    <property type="match status" value="1"/>
</dbReference>
<evidence type="ECO:0000256" key="8">
    <source>
        <dbReference type="ARBA" id="ARBA00022694"/>
    </source>
</evidence>
<dbReference type="GO" id="GO:0070040">
    <property type="term" value="F:rRNA (adenine(2503)-C2-)-methyltransferase activity"/>
    <property type="evidence" value="ECO:0007669"/>
    <property type="project" value="UniProtKB-UniRule"/>
</dbReference>
<proteinExistence type="inferred from homology"/>
<evidence type="ECO:0000313" key="20">
    <source>
        <dbReference type="Proteomes" id="UP000264215"/>
    </source>
</evidence>
<gene>
    <name evidence="12 15" type="primary">rlmN</name>
    <name evidence="15" type="ORF">DIT26_03340</name>
    <name evidence="16" type="ORF">XD86_0781</name>
    <name evidence="17" type="ORF">XE02_0141</name>
</gene>
<dbReference type="EMBL" id="DQBS01000082">
    <property type="protein sequence ID" value="HCO69608.1"/>
    <property type="molecule type" value="Genomic_DNA"/>
</dbReference>
<feature type="binding site" evidence="12">
    <location>
        <position position="288"/>
    </location>
    <ligand>
        <name>S-adenosyl-L-methionine</name>
        <dbReference type="ChEBI" id="CHEBI:59789"/>
    </ligand>
</feature>
<feature type="binding site" evidence="12">
    <location>
        <begin position="212"/>
        <end position="214"/>
    </location>
    <ligand>
        <name>S-adenosyl-L-methionine</name>
        <dbReference type="ChEBI" id="CHEBI:59789"/>
    </ligand>
</feature>
<feature type="binding site" evidence="12">
    <location>
        <position position="117"/>
    </location>
    <ligand>
        <name>[4Fe-4S] cluster</name>
        <dbReference type="ChEBI" id="CHEBI:49883"/>
        <note>4Fe-4S-S-AdoMet</note>
    </ligand>
</feature>
<dbReference type="FunFam" id="3.20.20.70:FF:000014">
    <property type="entry name" value="Probable dual-specificity RNA methyltransferase RlmN"/>
    <property type="match status" value="1"/>
</dbReference>
<feature type="binding site" evidence="12">
    <location>
        <position position="189"/>
    </location>
    <ligand>
        <name>S-adenosyl-L-methionine</name>
        <dbReference type="ChEBI" id="CHEBI:59789"/>
    </ligand>
</feature>
<dbReference type="Proteomes" id="UP000054260">
    <property type="component" value="Unassembled WGS sequence"/>
</dbReference>
<accession>A0A101GZI7</accession>
<dbReference type="InterPro" id="IPR027492">
    <property type="entry name" value="RNA_MTrfase_RlmN"/>
</dbReference>
<organism evidence="16 18">
    <name type="scientific">Mesotoga infera</name>
    <dbReference type="NCBI Taxonomy" id="1236046"/>
    <lineage>
        <taxon>Bacteria</taxon>
        <taxon>Thermotogati</taxon>
        <taxon>Thermotogota</taxon>
        <taxon>Thermotogae</taxon>
        <taxon>Kosmotogales</taxon>
        <taxon>Kosmotogaceae</taxon>
        <taxon>Mesotoga</taxon>
    </lineage>
</organism>
<comment type="catalytic activity">
    <reaction evidence="12">
        <text>adenosine(2503) in 23S rRNA + 2 reduced [2Fe-2S]-[ferredoxin] + 2 S-adenosyl-L-methionine = 2-methyladenosine(2503) in 23S rRNA + 5'-deoxyadenosine + L-methionine + 2 oxidized [2Fe-2S]-[ferredoxin] + S-adenosyl-L-homocysteine</text>
        <dbReference type="Rhea" id="RHEA:42916"/>
        <dbReference type="Rhea" id="RHEA-COMP:10000"/>
        <dbReference type="Rhea" id="RHEA-COMP:10001"/>
        <dbReference type="Rhea" id="RHEA-COMP:10152"/>
        <dbReference type="Rhea" id="RHEA-COMP:10282"/>
        <dbReference type="ChEBI" id="CHEBI:17319"/>
        <dbReference type="ChEBI" id="CHEBI:33737"/>
        <dbReference type="ChEBI" id="CHEBI:33738"/>
        <dbReference type="ChEBI" id="CHEBI:57844"/>
        <dbReference type="ChEBI" id="CHEBI:57856"/>
        <dbReference type="ChEBI" id="CHEBI:59789"/>
        <dbReference type="ChEBI" id="CHEBI:74411"/>
        <dbReference type="ChEBI" id="CHEBI:74497"/>
        <dbReference type="EC" id="2.1.1.192"/>
    </reaction>
</comment>
<dbReference type="InterPro" id="IPR058240">
    <property type="entry name" value="rSAM_sf"/>
</dbReference>